<evidence type="ECO:0000259" key="3">
    <source>
        <dbReference type="SMART" id="SM00829"/>
    </source>
</evidence>
<dbReference type="InterPro" id="IPR047618">
    <property type="entry name" value="QOR-like"/>
</dbReference>
<dbReference type="EMBL" id="UINC01001643">
    <property type="protein sequence ID" value="SUZ85604.1"/>
    <property type="molecule type" value="Genomic_DNA"/>
</dbReference>
<dbReference type="GO" id="GO:0003960">
    <property type="term" value="F:quinone reductase (NADPH) activity"/>
    <property type="evidence" value="ECO:0007669"/>
    <property type="project" value="InterPro"/>
</dbReference>
<dbReference type="PROSITE" id="PS01162">
    <property type="entry name" value="QOR_ZETA_CRYSTAL"/>
    <property type="match status" value="1"/>
</dbReference>
<evidence type="ECO:0000313" key="4">
    <source>
        <dbReference type="EMBL" id="SUZ85604.1"/>
    </source>
</evidence>
<protein>
    <recommendedName>
        <fullName evidence="3">Enoyl reductase (ER) domain-containing protein</fullName>
    </recommendedName>
</protein>
<dbReference type="InterPro" id="IPR036291">
    <property type="entry name" value="NAD(P)-bd_dom_sf"/>
</dbReference>
<proteinExistence type="predicted"/>
<dbReference type="Gene3D" id="3.90.180.10">
    <property type="entry name" value="Medium-chain alcohol dehydrogenases, catalytic domain"/>
    <property type="match status" value="1"/>
</dbReference>
<evidence type="ECO:0000256" key="1">
    <source>
        <dbReference type="ARBA" id="ARBA00022857"/>
    </source>
</evidence>
<reference evidence="4" key="1">
    <citation type="submission" date="2018-05" db="EMBL/GenBank/DDBJ databases">
        <authorList>
            <person name="Lanie J.A."/>
            <person name="Ng W.-L."/>
            <person name="Kazmierczak K.M."/>
            <person name="Andrzejewski T.M."/>
            <person name="Davidsen T.M."/>
            <person name="Wayne K.J."/>
            <person name="Tettelin H."/>
            <person name="Glass J.I."/>
            <person name="Rusch D."/>
            <person name="Podicherti R."/>
            <person name="Tsui H.-C.T."/>
            <person name="Winkler M.E."/>
        </authorList>
    </citation>
    <scope>NUCLEOTIDE SEQUENCE</scope>
</reference>
<dbReference type="PANTHER" id="PTHR48106">
    <property type="entry name" value="QUINONE OXIDOREDUCTASE PIG3-RELATED"/>
    <property type="match status" value="1"/>
</dbReference>
<dbReference type="InterPro" id="IPR011032">
    <property type="entry name" value="GroES-like_sf"/>
</dbReference>
<dbReference type="Gene3D" id="3.40.50.720">
    <property type="entry name" value="NAD(P)-binding Rossmann-like Domain"/>
    <property type="match status" value="1"/>
</dbReference>
<dbReference type="CDD" id="cd05286">
    <property type="entry name" value="QOR2"/>
    <property type="match status" value="1"/>
</dbReference>
<dbReference type="InterPro" id="IPR020843">
    <property type="entry name" value="ER"/>
</dbReference>
<dbReference type="AlphaFoldDB" id="A0A381R313"/>
<organism evidence="4">
    <name type="scientific">marine metagenome</name>
    <dbReference type="NCBI Taxonomy" id="408172"/>
    <lineage>
        <taxon>unclassified sequences</taxon>
        <taxon>metagenomes</taxon>
        <taxon>ecological metagenomes</taxon>
    </lineage>
</organism>
<feature type="non-terminal residue" evidence="4">
    <location>
        <position position="318"/>
    </location>
</feature>
<accession>A0A381R313</accession>
<name>A0A381R313_9ZZZZ</name>
<dbReference type="Pfam" id="PF08240">
    <property type="entry name" value="ADH_N"/>
    <property type="match status" value="1"/>
</dbReference>
<evidence type="ECO:0000256" key="2">
    <source>
        <dbReference type="ARBA" id="ARBA00023002"/>
    </source>
</evidence>
<dbReference type="SUPFAM" id="SSF50129">
    <property type="entry name" value="GroES-like"/>
    <property type="match status" value="1"/>
</dbReference>
<dbReference type="GO" id="GO:0008270">
    <property type="term" value="F:zinc ion binding"/>
    <property type="evidence" value="ECO:0007669"/>
    <property type="project" value="InterPro"/>
</dbReference>
<dbReference type="FunFam" id="3.40.50.720:FF:000053">
    <property type="entry name" value="Quinone oxidoreductase 1"/>
    <property type="match status" value="1"/>
</dbReference>
<dbReference type="GO" id="GO:0070402">
    <property type="term" value="F:NADPH binding"/>
    <property type="evidence" value="ECO:0007669"/>
    <property type="project" value="TreeGrafter"/>
</dbReference>
<dbReference type="SMART" id="SM00829">
    <property type="entry name" value="PKS_ER"/>
    <property type="match status" value="1"/>
</dbReference>
<dbReference type="SUPFAM" id="SSF51735">
    <property type="entry name" value="NAD(P)-binding Rossmann-fold domains"/>
    <property type="match status" value="1"/>
</dbReference>
<dbReference type="GO" id="GO:0005829">
    <property type="term" value="C:cytosol"/>
    <property type="evidence" value="ECO:0007669"/>
    <property type="project" value="TreeGrafter"/>
</dbReference>
<dbReference type="InterPro" id="IPR013154">
    <property type="entry name" value="ADH-like_N"/>
</dbReference>
<dbReference type="InterPro" id="IPR013149">
    <property type="entry name" value="ADH-like_C"/>
</dbReference>
<dbReference type="GO" id="GO:0035925">
    <property type="term" value="F:mRNA 3'-UTR AU-rich region binding"/>
    <property type="evidence" value="ECO:0007669"/>
    <property type="project" value="TreeGrafter"/>
</dbReference>
<gene>
    <name evidence="4" type="ORF">METZ01_LOCUS38458</name>
</gene>
<dbReference type="InterPro" id="IPR002364">
    <property type="entry name" value="Quin_OxRdtase/zeta-crystal_CS"/>
</dbReference>
<sequence>MNEKTRAIVVSQFGGPEVLEWQESELPPLGPTDVLVRHTAVGLNFIDVYHRTGLYPLELPFTPGVEAAGIIEAVGSNVDDLGPGERVAYTGNGPPGSYSEKRVLPRTRLARLPDAIDDHTAAAIMLKGCTVEYLVTRTFPISAGDVVLLHAAAGGVGLIASQWLSALGARVIGTVGSEEKGELARASGCDEVIFYRVEDVADRVREMTDGRGVDVVYDSVGAATFEASIKSLRPRGMMVTFGNASGPVPPVPPLLLSQNGSLFLTRPVLAHHYTDPTEAAEGIAKLFDMVLSGKVTPLIGQEYPLSDVSEAHRDLENR</sequence>
<dbReference type="PANTHER" id="PTHR48106:SF13">
    <property type="entry name" value="QUINONE OXIDOREDUCTASE-RELATED"/>
    <property type="match status" value="1"/>
</dbReference>
<feature type="domain" description="Enoyl reductase (ER)" evidence="3">
    <location>
        <begin position="14"/>
        <end position="318"/>
    </location>
</feature>
<keyword evidence="2" id="KW-0560">Oxidoreductase</keyword>
<keyword evidence="1" id="KW-0521">NADP</keyword>
<dbReference type="Pfam" id="PF00107">
    <property type="entry name" value="ADH_zinc_N"/>
    <property type="match status" value="1"/>
</dbReference>